<name>A0A0E9TLC0_ANGAN</name>
<evidence type="ECO:0000313" key="1">
    <source>
        <dbReference type="EMBL" id="JAH53543.1"/>
    </source>
</evidence>
<dbReference type="EMBL" id="GBXM01055034">
    <property type="protein sequence ID" value="JAH53543.1"/>
    <property type="molecule type" value="Transcribed_RNA"/>
</dbReference>
<dbReference type="AlphaFoldDB" id="A0A0E9TLC0"/>
<organism evidence="1">
    <name type="scientific">Anguilla anguilla</name>
    <name type="common">European freshwater eel</name>
    <name type="synonym">Muraena anguilla</name>
    <dbReference type="NCBI Taxonomy" id="7936"/>
    <lineage>
        <taxon>Eukaryota</taxon>
        <taxon>Metazoa</taxon>
        <taxon>Chordata</taxon>
        <taxon>Craniata</taxon>
        <taxon>Vertebrata</taxon>
        <taxon>Euteleostomi</taxon>
        <taxon>Actinopterygii</taxon>
        <taxon>Neopterygii</taxon>
        <taxon>Teleostei</taxon>
        <taxon>Anguilliformes</taxon>
        <taxon>Anguillidae</taxon>
        <taxon>Anguilla</taxon>
    </lineage>
</organism>
<reference evidence="1" key="2">
    <citation type="journal article" date="2015" name="Fish Shellfish Immunol.">
        <title>Early steps in the European eel (Anguilla anguilla)-Vibrio vulnificus interaction in the gills: Role of the RtxA13 toxin.</title>
        <authorList>
            <person name="Callol A."/>
            <person name="Pajuelo D."/>
            <person name="Ebbesson L."/>
            <person name="Teles M."/>
            <person name="MacKenzie S."/>
            <person name="Amaro C."/>
        </authorList>
    </citation>
    <scope>NUCLEOTIDE SEQUENCE</scope>
</reference>
<sequence length="49" mass="5247">MCLINLMAREPFLSSGTSRILASQHSKQEHFGLATSAIGLATANTLTQE</sequence>
<reference evidence="1" key="1">
    <citation type="submission" date="2014-11" db="EMBL/GenBank/DDBJ databases">
        <authorList>
            <person name="Amaro Gonzalez C."/>
        </authorList>
    </citation>
    <scope>NUCLEOTIDE SEQUENCE</scope>
</reference>
<proteinExistence type="predicted"/>
<accession>A0A0E9TLC0</accession>
<protein>
    <submittedName>
        <fullName evidence="1">Uncharacterized protein</fullName>
    </submittedName>
</protein>